<evidence type="ECO:0000313" key="2">
    <source>
        <dbReference type="EMBL" id="QCA29680.1"/>
    </source>
</evidence>
<proteinExistence type="predicted"/>
<dbReference type="InterPro" id="IPR013610">
    <property type="entry name" value="ArdC_N"/>
</dbReference>
<dbReference type="GeneID" id="39759746"/>
<dbReference type="Proteomes" id="UP000297725">
    <property type="component" value="Unassembled WGS sequence"/>
</dbReference>
<keyword evidence="4" id="KW-1185">Reference proteome</keyword>
<dbReference type="AlphaFoldDB" id="A0AAJ5EGL3"/>
<protein>
    <recommendedName>
        <fullName evidence="1">N-terminal domain-containing protein</fullName>
    </recommendedName>
</protein>
<dbReference type="Proteomes" id="UP000296883">
    <property type="component" value="Plasmid punnamed2"/>
</dbReference>
<dbReference type="EMBL" id="SRHU01000007">
    <property type="protein sequence ID" value="TFZ42955.1"/>
    <property type="molecule type" value="Genomic_DNA"/>
</dbReference>
<feature type="domain" description="N-terminal" evidence="1">
    <location>
        <begin position="8"/>
        <end position="114"/>
    </location>
</feature>
<dbReference type="EMBL" id="CP038867">
    <property type="protein sequence ID" value="QCA29680.1"/>
    <property type="molecule type" value="Genomic_DNA"/>
</dbReference>
<name>A0AAJ5EGL3_9ENTE</name>
<dbReference type="RefSeq" id="WP_135253581.1">
    <property type="nucleotide sequence ID" value="NZ_CP038867.1"/>
</dbReference>
<dbReference type="GO" id="GO:0003697">
    <property type="term" value="F:single-stranded DNA binding"/>
    <property type="evidence" value="ECO:0007669"/>
    <property type="project" value="InterPro"/>
</dbReference>
<gene>
    <name evidence="3" type="ORF">E4031_01590</name>
    <name evidence="2" type="ORF">E4Z98_09850</name>
</gene>
<reference evidence="2 4" key="2">
    <citation type="submission" date="2019-04" db="EMBL/GenBank/DDBJ databases">
        <authorList>
            <person name="Ge Y."/>
        </authorList>
    </citation>
    <scope>NUCLEOTIDE SEQUENCE [LARGE SCALE GENOMIC DNA]</scope>
    <source>
        <strain evidence="2">CF-49</strain>
        <strain evidence="4">personal::cf-49</strain>
        <plasmid evidence="2 4">punnamed2</plasmid>
    </source>
</reference>
<evidence type="ECO:0000313" key="4">
    <source>
        <dbReference type="Proteomes" id="UP000296883"/>
    </source>
</evidence>
<evidence type="ECO:0000313" key="5">
    <source>
        <dbReference type="Proteomes" id="UP000297725"/>
    </source>
</evidence>
<organism evidence="3 5">
    <name type="scientific">Vagococcus xieshaowenii</name>
    <dbReference type="NCBI Taxonomy" id="2562451"/>
    <lineage>
        <taxon>Bacteria</taxon>
        <taxon>Bacillati</taxon>
        <taxon>Bacillota</taxon>
        <taxon>Bacilli</taxon>
        <taxon>Lactobacillales</taxon>
        <taxon>Enterococcaceae</taxon>
        <taxon>Vagococcus</taxon>
    </lineage>
</organism>
<reference evidence="3 5" key="1">
    <citation type="submission" date="2019-03" db="EMBL/GenBank/DDBJ databases">
        <title>Vagococcus sp. was isolated fron gut of Carduelis flavirostris.</title>
        <authorList>
            <person name="Ge Y."/>
        </authorList>
    </citation>
    <scope>NUCLEOTIDE SEQUENCE [LARGE SCALE GENOMIC DNA]</scope>
    <source>
        <strain evidence="3 5">CF-210</strain>
    </source>
</reference>
<sequence>MAYKRKSTQEIKEEVNQLLEGGLNAIKQFSVSVEDRLALLDFMSDFYNYSSRNQSLILSQFHGAYGVGSYNFFKEQGFHVKKGEKGIKILRPNFYKLFIDEEGKQRFVTSATNQEKVLIQNGVLKYWEMRDYKPASVFDITQTNAKPEDYPKLFPNKRAAFDYDNALDLAVVSKGIQKIADQLAIKIESEATSKFGVKELGAAKGQFMVAMTGEKEIVLNHRNTPTENIATSIHELAHAYLHNPLPSDGLKVVQEELSRPLKEFQAEMVSYIVSRHVGIDTKEKAVPYIANWTDHLAVLEEQGPNAQFELLDNVQKASRVFIDILEEELTPYREQLLEQKTVVNTQSFHQLKSFDTSATLQEKVAYNFLGEDGLFRSDYEVKAKQTGDWLDDKTYQLTNRFSVKNLVEEGEFSEQLMVTLQLENEQLSLIVNENLKEPFDQQLVALTNIQENVKYDVRLDQLSPSQQEALQQFFDQPLEGINSLLSTLDTHDKVIEQNQSTKEKSLIEQFTTRYGLSEDKAFTQSMIENLMAKNLKPVKVAQEIDSIRKETIVDWAYNGTKSAEEIKQYKEEQALNLKQKVIDGHSFFQVGEAVELMIVPSEGDQHNLIQMDQVGAITTYQCPSLQAASDRLIQLGAFSVPELPNMKAFLSNQSSRNHQNHMIHNQVMRETYQEETGRSM</sequence>
<dbReference type="Pfam" id="PF08401">
    <property type="entry name" value="ArdcN"/>
    <property type="match status" value="1"/>
</dbReference>
<evidence type="ECO:0000313" key="3">
    <source>
        <dbReference type="EMBL" id="TFZ42955.1"/>
    </source>
</evidence>
<keyword evidence="2" id="KW-0614">Plasmid</keyword>
<geneLocation type="plasmid" evidence="2 4">
    <name>punnamed2</name>
</geneLocation>
<accession>A0AAJ5EGL3</accession>
<evidence type="ECO:0000259" key="1">
    <source>
        <dbReference type="Pfam" id="PF08401"/>
    </source>
</evidence>